<feature type="domain" description="Methyltransferase type 12" evidence="1">
    <location>
        <begin position="49"/>
        <end position="130"/>
    </location>
</feature>
<gene>
    <name evidence="2" type="ORF">theurythT_25830</name>
</gene>
<evidence type="ECO:0000259" key="1">
    <source>
        <dbReference type="Pfam" id="PF08242"/>
    </source>
</evidence>
<organism evidence="2 3">
    <name type="scientific">Thalassotalea eurytherma</name>
    <dbReference type="NCBI Taxonomy" id="1144278"/>
    <lineage>
        <taxon>Bacteria</taxon>
        <taxon>Pseudomonadati</taxon>
        <taxon>Pseudomonadota</taxon>
        <taxon>Gammaproteobacteria</taxon>
        <taxon>Alteromonadales</taxon>
        <taxon>Colwelliaceae</taxon>
        <taxon>Thalassotalea</taxon>
    </lineage>
</organism>
<reference evidence="2 3" key="1">
    <citation type="submission" date="2023-03" db="EMBL/GenBank/DDBJ databases">
        <title>Draft genome sequence of Thalassotalea eurytherma JCM 18482T.</title>
        <authorList>
            <person name="Sawabe T."/>
        </authorList>
    </citation>
    <scope>NUCLEOTIDE SEQUENCE [LARGE SCALE GENOMIC DNA]</scope>
    <source>
        <strain evidence="2 3">JCM 18482</strain>
    </source>
</reference>
<dbReference type="CDD" id="cd02440">
    <property type="entry name" value="AdoMet_MTases"/>
    <property type="match status" value="1"/>
</dbReference>
<dbReference type="InterPro" id="IPR013217">
    <property type="entry name" value="Methyltransf_12"/>
</dbReference>
<evidence type="ECO:0000313" key="3">
    <source>
        <dbReference type="Proteomes" id="UP001157133"/>
    </source>
</evidence>
<sequence length="206" mass="23565">MIKDLKQYYQSLYQAHGNSVEAVQHVSQASQYKRFDILTNIDTQLSSIIDIGCGLGDMYHYLNSKGYQGSYLGLDFVDEFIQAASEQFKAHSQANFARFDLTKEKIPATHDYILLSGVFNNNTPDAKQFMLSTIDAMFQACKKGVAFNAMSTYVDFFNDELFYIDPLEVFDHCKKLGAHVVLKHDYLVKEGSVPYEFTMYLYKDAK</sequence>
<dbReference type="EMBL" id="BSSU01000013">
    <property type="protein sequence ID" value="GLX83131.1"/>
    <property type="molecule type" value="Genomic_DNA"/>
</dbReference>
<protein>
    <recommendedName>
        <fullName evidence="1">Methyltransferase type 12 domain-containing protein</fullName>
    </recommendedName>
</protein>
<evidence type="ECO:0000313" key="2">
    <source>
        <dbReference type="EMBL" id="GLX83131.1"/>
    </source>
</evidence>
<comment type="caution">
    <text evidence="2">The sequence shown here is derived from an EMBL/GenBank/DDBJ whole genome shotgun (WGS) entry which is preliminary data.</text>
</comment>
<accession>A0ABQ6H8E9</accession>
<dbReference type="Proteomes" id="UP001157133">
    <property type="component" value="Unassembled WGS sequence"/>
</dbReference>
<keyword evidence="3" id="KW-1185">Reference proteome</keyword>
<proteinExistence type="predicted"/>
<dbReference type="Gene3D" id="3.40.50.150">
    <property type="entry name" value="Vaccinia Virus protein VP39"/>
    <property type="match status" value="1"/>
</dbReference>
<dbReference type="SUPFAM" id="SSF53335">
    <property type="entry name" value="S-adenosyl-L-methionine-dependent methyltransferases"/>
    <property type="match status" value="1"/>
</dbReference>
<name>A0ABQ6H8E9_9GAMM</name>
<dbReference type="Pfam" id="PF08242">
    <property type="entry name" value="Methyltransf_12"/>
    <property type="match status" value="1"/>
</dbReference>
<dbReference type="RefSeq" id="WP_284208534.1">
    <property type="nucleotide sequence ID" value="NZ_BSSU01000013.1"/>
</dbReference>
<dbReference type="InterPro" id="IPR029063">
    <property type="entry name" value="SAM-dependent_MTases_sf"/>
</dbReference>